<evidence type="ECO:0000313" key="2">
    <source>
        <dbReference type="Proteomes" id="UP000015543"/>
    </source>
</evidence>
<dbReference type="eggNOG" id="arCOG02431">
    <property type="taxonomic scope" value="Archaea"/>
</dbReference>
<dbReference type="Pfam" id="PF18306">
    <property type="entry name" value="LDcluster4"/>
    <property type="match status" value="1"/>
</dbReference>
<dbReference type="HOGENOM" id="CLU_107614_0_1_2"/>
<dbReference type="Proteomes" id="UP000015543">
    <property type="component" value="Chromosome"/>
</dbReference>
<protein>
    <recommendedName>
        <fullName evidence="3">LOG family protein</fullName>
    </recommendedName>
</protein>
<dbReference type="EMBL" id="CP006646">
    <property type="protein sequence ID" value="AGT34618.1"/>
    <property type="molecule type" value="Genomic_DNA"/>
</dbReference>
<evidence type="ECO:0008006" key="3">
    <source>
        <dbReference type="Google" id="ProtNLM"/>
    </source>
</evidence>
<reference evidence="1 2" key="1">
    <citation type="journal article" date="2013" name="Genome Announc.">
        <title>Complete Genomic Sequence of 'Thermofilum adornatus' Strain 1910bT, a Hyperthermophilic Anaerobic Organotrophic Crenarchaeon.</title>
        <authorList>
            <person name="Dominova I.N."/>
            <person name="Kublanov I.V."/>
            <person name="Podosokorskaya O.A."/>
            <person name="Derbikova K.S."/>
            <person name="Patrushev M.V."/>
            <person name="Toshchakov S.V."/>
        </authorList>
    </citation>
    <scope>NUCLEOTIDE SEQUENCE [LARGE SCALE GENOMIC DNA]</scope>
    <source>
        <strain evidence="2">1910b</strain>
    </source>
</reference>
<name>S5ZC70_9CREN</name>
<evidence type="ECO:0000313" key="1">
    <source>
        <dbReference type="EMBL" id="AGT34618.1"/>
    </source>
</evidence>
<dbReference type="Gene3D" id="3.40.50.450">
    <property type="match status" value="1"/>
</dbReference>
<dbReference type="GeneID" id="16572869"/>
<proteinExistence type="predicted"/>
<dbReference type="KEGG" id="thb:N186_01105"/>
<sequence>MKVVGIAALGTEAPAGLADKARRLVGLLAERCGTSLVVAVGGYWGLMRVVVDEALGRGLGVLIFPPLEREDESFPEGAIVVRTGMGFRGRSVVLVRTADVLVAVGGEAGTIMEIVTAYLEGKPVFVLGGTGLSSDKMRVYEPYVDSRRLAELRFYESVEELADKVCSLVSLKHKGSF</sequence>
<gene>
    <name evidence="1" type="ORF">N186_01105</name>
</gene>
<dbReference type="AlphaFoldDB" id="S5ZC70"/>
<dbReference type="SUPFAM" id="SSF102405">
    <property type="entry name" value="MCP/YpsA-like"/>
    <property type="match status" value="1"/>
</dbReference>
<organism evidence="1 2">
    <name type="scientific">Thermofilum adornatum</name>
    <dbReference type="NCBI Taxonomy" id="1365176"/>
    <lineage>
        <taxon>Archaea</taxon>
        <taxon>Thermoproteota</taxon>
        <taxon>Thermoprotei</taxon>
        <taxon>Thermofilales</taxon>
        <taxon>Thermofilaceae</taxon>
        <taxon>Thermofilum</taxon>
    </lineage>
</organism>
<accession>S5ZC70</accession>
<keyword evidence="2" id="KW-1185">Reference proteome</keyword>
<dbReference type="PATRIC" id="fig|1365176.7.peg.222"/>
<dbReference type="InterPro" id="IPR041164">
    <property type="entry name" value="LDcluster4"/>
</dbReference>
<dbReference type="RefSeq" id="WP_020961917.1">
    <property type="nucleotide sequence ID" value="NC_022093.1"/>
</dbReference>